<dbReference type="Proteomes" id="UP001164746">
    <property type="component" value="Chromosome 4"/>
</dbReference>
<keyword evidence="2" id="KW-1185">Reference proteome</keyword>
<reference evidence="1" key="1">
    <citation type="submission" date="2022-11" db="EMBL/GenBank/DDBJ databases">
        <title>Centuries of genome instability and evolution in soft-shell clam transmissible cancer (bioRxiv).</title>
        <authorList>
            <person name="Hart S.F.M."/>
            <person name="Yonemitsu M.A."/>
            <person name="Giersch R.M."/>
            <person name="Beal B.F."/>
            <person name="Arriagada G."/>
            <person name="Davis B.W."/>
            <person name="Ostrander E.A."/>
            <person name="Goff S.P."/>
            <person name="Metzger M.J."/>
        </authorList>
    </citation>
    <scope>NUCLEOTIDE SEQUENCE</scope>
    <source>
        <strain evidence="1">MELC-2E11</strain>
        <tissue evidence="1">Siphon/mantle</tissue>
    </source>
</reference>
<evidence type="ECO:0000313" key="1">
    <source>
        <dbReference type="EMBL" id="WAR04071.1"/>
    </source>
</evidence>
<gene>
    <name evidence="1" type="ORF">MAR_010629</name>
</gene>
<sequence>MVGLLFLTYEVYTRLNAADSICFPNAADGYARSEYKGSVVENYTLPRRLSAITNDTHCPDGFWKDDELTWENSTAIPTRIAEYEQFVKAKEWTSGKSDDKPVFITGLSAKEVEEQCCDIITHESPLHTLVHRLVFDIQT</sequence>
<organism evidence="1 2">
    <name type="scientific">Mya arenaria</name>
    <name type="common">Soft-shell clam</name>
    <dbReference type="NCBI Taxonomy" id="6604"/>
    <lineage>
        <taxon>Eukaryota</taxon>
        <taxon>Metazoa</taxon>
        <taxon>Spiralia</taxon>
        <taxon>Lophotrochozoa</taxon>
        <taxon>Mollusca</taxon>
        <taxon>Bivalvia</taxon>
        <taxon>Autobranchia</taxon>
        <taxon>Heteroconchia</taxon>
        <taxon>Euheterodonta</taxon>
        <taxon>Imparidentia</taxon>
        <taxon>Neoheterodontei</taxon>
        <taxon>Myida</taxon>
        <taxon>Myoidea</taxon>
        <taxon>Myidae</taxon>
        <taxon>Mya</taxon>
    </lineage>
</organism>
<accession>A0ABY7E534</accession>
<evidence type="ECO:0000313" key="2">
    <source>
        <dbReference type="Proteomes" id="UP001164746"/>
    </source>
</evidence>
<protein>
    <submittedName>
        <fullName evidence="1">Uncharacterized protein</fullName>
    </submittedName>
</protein>
<name>A0ABY7E534_MYAAR</name>
<dbReference type="EMBL" id="CP111015">
    <property type="protein sequence ID" value="WAR04071.1"/>
    <property type="molecule type" value="Genomic_DNA"/>
</dbReference>
<proteinExistence type="predicted"/>